<evidence type="ECO:0000313" key="1">
    <source>
        <dbReference type="EnsemblPlants" id="ONIVA01G16420.1"/>
    </source>
</evidence>
<dbReference type="Proteomes" id="UP000006591">
    <property type="component" value="Chromosome 1"/>
</dbReference>
<evidence type="ECO:0000313" key="2">
    <source>
        <dbReference type="Proteomes" id="UP000006591"/>
    </source>
</evidence>
<dbReference type="EnsemblPlants" id="ONIVA01G16420.1">
    <property type="protein sequence ID" value="ONIVA01G16420.1"/>
    <property type="gene ID" value="ONIVA01G16420"/>
</dbReference>
<accession>A0A0E0FL40</accession>
<reference evidence="1" key="1">
    <citation type="submission" date="2015-04" db="UniProtKB">
        <authorList>
            <consortium name="EnsemblPlants"/>
        </authorList>
    </citation>
    <scope>IDENTIFICATION</scope>
    <source>
        <strain evidence="1">SL10</strain>
    </source>
</reference>
<dbReference type="AlphaFoldDB" id="A0A0E0FL40"/>
<reference evidence="1" key="2">
    <citation type="submission" date="2018-04" db="EMBL/GenBank/DDBJ databases">
        <title>OnivRS2 (Oryza nivara Reference Sequence Version 2).</title>
        <authorList>
            <person name="Zhang J."/>
            <person name="Kudrna D."/>
            <person name="Lee S."/>
            <person name="Talag J."/>
            <person name="Rajasekar S."/>
            <person name="Welchert J."/>
            <person name="Hsing Y.-I."/>
            <person name="Wing R.A."/>
        </authorList>
    </citation>
    <scope>NUCLEOTIDE SEQUENCE [LARGE SCALE GENOMIC DNA]</scope>
</reference>
<name>A0A0E0FL40_ORYNI</name>
<sequence length="276" mass="30739">MKRHYPHSYKRVNDGSSLRVLRALCQYRTGTCQLGNMNIAIDTREISIPLSTLHTVTQKPDQVIEKLLNSNRSAIDQLATINYTISTLTKNIWEVRREEERKKGGGGEMWGAVAFVRKQRQAGRQTDGWMDAAHATTREKKVGIDRLAGGHRRARTAAGTMTRGGRGIQVFPISTGASYKFTSMAMPPLANPFIYIDAAVLNSILPFSSLISHLYTDLPVFSTSISFPLPGHYALHLLLLLMSSFHAVPHSPEEVRRQAAGGIKKEYRAKKVCIHV</sequence>
<dbReference type="Gramene" id="ONIVA01G16420.1">
    <property type="protein sequence ID" value="ONIVA01G16420.1"/>
    <property type="gene ID" value="ONIVA01G16420"/>
</dbReference>
<protein>
    <submittedName>
        <fullName evidence="1">Uncharacterized protein</fullName>
    </submittedName>
</protein>
<dbReference type="HOGENOM" id="CLU_1009646_0_0_1"/>
<dbReference type="STRING" id="4536.A0A0E0FL40"/>
<organism evidence="1">
    <name type="scientific">Oryza nivara</name>
    <name type="common">Indian wild rice</name>
    <name type="synonym">Oryza sativa f. spontanea</name>
    <dbReference type="NCBI Taxonomy" id="4536"/>
    <lineage>
        <taxon>Eukaryota</taxon>
        <taxon>Viridiplantae</taxon>
        <taxon>Streptophyta</taxon>
        <taxon>Embryophyta</taxon>
        <taxon>Tracheophyta</taxon>
        <taxon>Spermatophyta</taxon>
        <taxon>Magnoliopsida</taxon>
        <taxon>Liliopsida</taxon>
        <taxon>Poales</taxon>
        <taxon>Poaceae</taxon>
        <taxon>BOP clade</taxon>
        <taxon>Oryzoideae</taxon>
        <taxon>Oryzeae</taxon>
        <taxon>Oryzinae</taxon>
        <taxon>Oryza</taxon>
    </lineage>
</organism>
<proteinExistence type="predicted"/>
<keyword evidence="2" id="KW-1185">Reference proteome</keyword>